<dbReference type="GO" id="GO:0046872">
    <property type="term" value="F:metal ion binding"/>
    <property type="evidence" value="ECO:0007669"/>
    <property type="project" value="UniProtKB-UniRule"/>
</dbReference>
<accession>G8BXW9</accession>
<dbReference type="KEGG" id="tpf:TPHA_0I02440"/>
<dbReference type="GO" id="GO:0051539">
    <property type="term" value="F:4 iron, 4 sulfur cluster binding"/>
    <property type="evidence" value="ECO:0007669"/>
    <property type="project" value="UniProtKB-UniRule"/>
</dbReference>
<dbReference type="RefSeq" id="XP_003687181.1">
    <property type="nucleotide sequence ID" value="XM_003687133.1"/>
</dbReference>
<evidence type="ECO:0000259" key="11">
    <source>
        <dbReference type="Pfam" id="PF04104"/>
    </source>
</evidence>
<keyword evidence="3 9" id="KW-0639">Primosome</keyword>
<evidence type="ECO:0000256" key="4">
    <source>
        <dbReference type="ARBA" id="ARBA00022705"/>
    </source>
</evidence>
<dbReference type="Proteomes" id="UP000005666">
    <property type="component" value="Chromosome 9"/>
</dbReference>
<dbReference type="PIRSF" id="PIRSF009449">
    <property type="entry name" value="DNA_primase_large_subunit"/>
    <property type="match status" value="1"/>
</dbReference>
<feature type="binding site" evidence="10">
    <location>
        <position position="328"/>
    </location>
    <ligand>
        <name>[4Fe-4S] cluster</name>
        <dbReference type="ChEBI" id="CHEBI:49883"/>
    </ligand>
</feature>
<keyword evidence="6 9" id="KW-0408">Iron</keyword>
<feature type="binding site" evidence="10">
    <location>
        <position position="424"/>
    </location>
    <ligand>
        <name>[4Fe-4S] cluster</name>
        <dbReference type="ChEBI" id="CHEBI:49883"/>
    </ligand>
</feature>
<reference evidence="12 13" key="1">
    <citation type="journal article" date="2011" name="Proc. Natl. Acad. Sci. U.S.A.">
        <title>Evolutionary erosion of yeast sex chromosomes by mating-type switching accidents.</title>
        <authorList>
            <person name="Gordon J.L."/>
            <person name="Armisen D."/>
            <person name="Proux-Wera E."/>
            <person name="Oheigeartaigh S.S."/>
            <person name="Byrne K.P."/>
            <person name="Wolfe K.H."/>
        </authorList>
    </citation>
    <scope>NUCLEOTIDE SEQUENCE [LARGE SCALE GENOMIC DNA]</scope>
    <source>
        <strain evidence="13">ATCC 24235 / CBS 4417 / NBRC 1672 / NRRL Y-8282 / UCD 70-5</strain>
    </source>
</reference>
<evidence type="ECO:0000313" key="12">
    <source>
        <dbReference type="EMBL" id="CCE64747.1"/>
    </source>
</evidence>
<comment type="function">
    <text evidence="9">DNA primase is the polymerase that synthesizes small RNA primers for the Okazaki fragments made during discontinuous DNA replication.</text>
</comment>
<evidence type="ECO:0000256" key="10">
    <source>
        <dbReference type="PIRSR" id="PIRSR009449-1"/>
    </source>
</evidence>
<dbReference type="CDD" id="cd07322">
    <property type="entry name" value="PriL_PriS_Eukaryotic"/>
    <property type="match status" value="1"/>
</dbReference>
<dbReference type="GO" id="GO:0003899">
    <property type="term" value="F:DNA-directed RNA polymerase activity"/>
    <property type="evidence" value="ECO:0007669"/>
    <property type="project" value="EnsemblFungi"/>
</dbReference>
<evidence type="ECO:0000256" key="2">
    <source>
        <dbReference type="ARBA" id="ARBA00022485"/>
    </source>
</evidence>
<dbReference type="STRING" id="1071381.G8BXW9"/>
<dbReference type="Gene3D" id="1.20.930.80">
    <property type="match status" value="1"/>
</dbReference>
<dbReference type="FunFam" id="1.20.930.80:FF:000005">
    <property type="entry name" value="DNA primase large subunit"/>
    <property type="match status" value="1"/>
</dbReference>
<evidence type="ECO:0000256" key="6">
    <source>
        <dbReference type="ARBA" id="ARBA00023004"/>
    </source>
</evidence>
<evidence type="ECO:0000256" key="7">
    <source>
        <dbReference type="ARBA" id="ARBA00023014"/>
    </source>
</evidence>
<evidence type="ECO:0000256" key="1">
    <source>
        <dbReference type="ARBA" id="ARBA00010564"/>
    </source>
</evidence>
<dbReference type="PANTHER" id="PTHR10537">
    <property type="entry name" value="DNA PRIMASE LARGE SUBUNIT"/>
    <property type="match status" value="1"/>
</dbReference>
<keyword evidence="2 9" id="KW-0004">4Fe-4S</keyword>
<dbReference type="GeneID" id="11534320"/>
<dbReference type="GO" id="GO:0006270">
    <property type="term" value="P:DNA replication initiation"/>
    <property type="evidence" value="ECO:0007669"/>
    <property type="project" value="EnsemblFungi"/>
</dbReference>
<dbReference type="OMA" id="RINYKPW"/>
<gene>
    <name evidence="12" type="primary">TPHA0I02440</name>
    <name evidence="12" type="ordered locus">TPHA_0I02440</name>
</gene>
<organism evidence="12 13">
    <name type="scientific">Tetrapisispora phaffii (strain ATCC 24235 / CBS 4417 / NBRC 1672 / NRRL Y-8282 / UCD 70-5)</name>
    <name type="common">Yeast</name>
    <name type="synonym">Fabospora phaffii</name>
    <dbReference type="NCBI Taxonomy" id="1071381"/>
    <lineage>
        <taxon>Eukaryota</taxon>
        <taxon>Fungi</taxon>
        <taxon>Dikarya</taxon>
        <taxon>Ascomycota</taxon>
        <taxon>Saccharomycotina</taxon>
        <taxon>Saccharomycetes</taxon>
        <taxon>Saccharomycetales</taxon>
        <taxon>Saccharomycetaceae</taxon>
        <taxon>Tetrapisispora</taxon>
    </lineage>
</organism>
<feature type="binding site" evidence="10">
    <location>
        <position position="464"/>
    </location>
    <ligand>
        <name>[4Fe-4S] cluster</name>
        <dbReference type="ChEBI" id="CHEBI:49883"/>
    </ligand>
</feature>
<keyword evidence="13" id="KW-1185">Reference proteome</keyword>
<dbReference type="HOGENOM" id="CLU_026253_1_0_1"/>
<dbReference type="AlphaFoldDB" id="G8BXW9"/>
<evidence type="ECO:0000256" key="3">
    <source>
        <dbReference type="ARBA" id="ARBA00022515"/>
    </source>
</evidence>
<evidence type="ECO:0000313" key="13">
    <source>
        <dbReference type="Proteomes" id="UP000005666"/>
    </source>
</evidence>
<dbReference type="GO" id="GO:0005635">
    <property type="term" value="C:nuclear envelope"/>
    <property type="evidence" value="ECO:0007669"/>
    <property type="project" value="EnsemblFungi"/>
</dbReference>
<feature type="binding site" evidence="10">
    <location>
        <position position="407"/>
    </location>
    <ligand>
        <name>[4Fe-4S] cluster</name>
        <dbReference type="ChEBI" id="CHEBI:49883"/>
    </ligand>
</feature>
<dbReference type="GO" id="GO:0006302">
    <property type="term" value="P:double-strand break repair"/>
    <property type="evidence" value="ECO:0007669"/>
    <property type="project" value="EnsemblFungi"/>
</dbReference>
<dbReference type="PANTHER" id="PTHR10537:SF3">
    <property type="entry name" value="DNA PRIMASE LARGE SUBUNIT"/>
    <property type="match status" value="1"/>
</dbReference>
<keyword evidence="8 9" id="KW-0238">DNA-binding</keyword>
<dbReference type="Pfam" id="PF04104">
    <property type="entry name" value="DNA_primase_lrg"/>
    <property type="match status" value="1"/>
</dbReference>
<sequence>MFRQSKKKLASRRNFDFNSSSGDVSNQVILSSTASTTEEEKKLYDEIYEGKVSFYELPPQGEITLHQFETWAIDRLKILLEIESCISRNKSLKEIESIIKPQFQKLLPFNTDNFEDRKKDYYSHYILRLCFCRSKELRDKFVRSEVLLFKIRYEMLTTVDKSKFVKSLNLPLLRYISDEEKAKFSKELYNTIAPSLQFQLNITDDQQKRQYLQQEKFIKLPFENVIDLVGSRQVFLKDGYAYLPQFQQLNLLTSEFSKNLMEDLIRTYQYLPRLNEDDRLVPILQHLSSGYTISDFKGDDYTSTENQNNDINNRSVNTDDIQRHFPLCAKNLMYGLKEHHHLRYNGRQQLSFFLKGIGLSCDEAMQFWTEAFAGRVSIDKFNKEYRYNFRHNYGLEGNRINYKPWDCRTILSKPRPARGEYHGCPYRDWNPDRLTSELKKMDLSQQQIVSVLDFCAKNEYTIACTKVFEASHSSNDSVSDSVDDMTHISHPNLYFERSRKWHEKREGKSEVIK</sequence>
<evidence type="ECO:0000256" key="5">
    <source>
        <dbReference type="ARBA" id="ARBA00022723"/>
    </source>
</evidence>
<dbReference type="OrthoDB" id="421393at2759"/>
<dbReference type="Pfam" id="PF26466">
    <property type="entry name" value="DNA_primase_lrg_N"/>
    <property type="match status" value="1"/>
</dbReference>
<dbReference type="GO" id="GO:0005658">
    <property type="term" value="C:alpha DNA polymerase:primase complex"/>
    <property type="evidence" value="ECO:0007669"/>
    <property type="project" value="EnsemblFungi"/>
</dbReference>
<evidence type="ECO:0000256" key="9">
    <source>
        <dbReference type="PIRNR" id="PIRNR009449"/>
    </source>
</evidence>
<comment type="cofactor">
    <cofactor evidence="9">
        <name>[4Fe-4S] cluster</name>
        <dbReference type="ChEBI" id="CHEBI:49883"/>
    </cofactor>
    <text evidence="9">Binds 1 [4Fe-4S] cluster.</text>
</comment>
<dbReference type="EMBL" id="HE612864">
    <property type="protein sequence ID" value="CCE64747.1"/>
    <property type="molecule type" value="Genomic_DNA"/>
</dbReference>
<keyword evidence="7 9" id="KW-0411">Iron-sulfur</keyword>
<dbReference type="GO" id="GO:0006269">
    <property type="term" value="P:DNA replication, synthesis of primer"/>
    <property type="evidence" value="ECO:0007669"/>
    <property type="project" value="UniProtKB-KW"/>
</dbReference>
<name>G8BXW9_TETPH</name>
<dbReference type="InterPro" id="IPR016558">
    <property type="entry name" value="DNA_primase_lsu_euk"/>
</dbReference>
<keyword evidence="5 9" id="KW-0479">Metal-binding</keyword>
<comment type="similarity">
    <text evidence="1 9">Belongs to the eukaryotic-type primase large subunit family.</text>
</comment>
<dbReference type="eggNOG" id="KOG2267">
    <property type="taxonomic scope" value="Eukaryota"/>
</dbReference>
<protein>
    <recommendedName>
        <fullName evidence="9">DNA primase large subunit</fullName>
    </recommendedName>
</protein>
<feature type="domain" description="DNA primase large subunit C-terminal" evidence="11">
    <location>
        <begin position="322"/>
        <end position="495"/>
    </location>
</feature>
<proteinExistence type="inferred from homology"/>
<dbReference type="GO" id="GO:0003697">
    <property type="term" value="F:single-stranded DNA binding"/>
    <property type="evidence" value="ECO:0007669"/>
    <property type="project" value="EnsemblFungi"/>
</dbReference>
<dbReference type="InterPro" id="IPR007238">
    <property type="entry name" value="DNA_primase_lsu_euk/arc"/>
</dbReference>
<dbReference type="InterPro" id="IPR058560">
    <property type="entry name" value="DNA_primase_C"/>
</dbReference>
<evidence type="ECO:0000256" key="8">
    <source>
        <dbReference type="ARBA" id="ARBA00023125"/>
    </source>
</evidence>
<keyword evidence="4 9" id="KW-0235">DNA replication</keyword>